<dbReference type="InterPro" id="IPR019099">
    <property type="entry name" value="Uncharacterised_PGPGW_TM"/>
</dbReference>
<protein>
    <recommendedName>
        <fullName evidence="4">Transmembrane protein (PGPGW)</fullName>
    </recommendedName>
</protein>
<organism evidence="2 3">
    <name type="scientific">Sneathiella marina</name>
    <dbReference type="NCBI Taxonomy" id="2950108"/>
    <lineage>
        <taxon>Bacteria</taxon>
        <taxon>Pseudomonadati</taxon>
        <taxon>Pseudomonadota</taxon>
        <taxon>Alphaproteobacteria</taxon>
        <taxon>Sneathiellales</taxon>
        <taxon>Sneathiellaceae</taxon>
        <taxon>Sneathiella</taxon>
    </lineage>
</organism>
<name>A0ABY4W1P3_9PROT</name>
<dbReference type="Pfam" id="PF09656">
    <property type="entry name" value="PGPGW"/>
    <property type="match status" value="1"/>
</dbReference>
<evidence type="ECO:0000256" key="1">
    <source>
        <dbReference type="SAM" id="Phobius"/>
    </source>
</evidence>
<proteinExistence type="predicted"/>
<sequence>MPKKIFRVPKSKIGRQLLGWSLVVGGIFGFLPVLGFWMIPLGVIILSADSPYMRRLRRRVEVWIGRKRRKKATGSVK</sequence>
<keyword evidence="3" id="KW-1185">Reference proteome</keyword>
<evidence type="ECO:0000313" key="3">
    <source>
        <dbReference type="Proteomes" id="UP001056291"/>
    </source>
</evidence>
<keyword evidence="1" id="KW-0812">Transmembrane</keyword>
<dbReference type="EMBL" id="CP098747">
    <property type="protein sequence ID" value="USG59650.1"/>
    <property type="molecule type" value="Genomic_DNA"/>
</dbReference>
<gene>
    <name evidence="2" type="ORF">NBZ79_10695</name>
</gene>
<reference evidence="2" key="1">
    <citation type="submission" date="2022-06" db="EMBL/GenBank/DDBJ databases">
        <title>Sneathiella actinostolidae sp. nov., isolated from a sea anemonein the Western Pacific Ocean.</title>
        <authorList>
            <person name="Wei M.J."/>
        </authorList>
    </citation>
    <scope>NUCLEOTIDE SEQUENCE</scope>
    <source>
        <strain evidence="2">PHK-P5</strain>
    </source>
</reference>
<evidence type="ECO:0000313" key="2">
    <source>
        <dbReference type="EMBL" id="USG59650.1"/>
    </source>
</evidence>
<accession>A0ABY4W1P3</accession>
<dbReference type="RefSeq" id="WP_251932409.1">
    <property type="nucleotide sequence ID" value="NZ_CP098747.1"/>
</dbReference>
<keyword evidence="1" id="KW-0472">Membrane</keyword>
<evidence type="ECO:0008006" key="4">
    <source>
        <dbReference type="Google" id="ProtNLM"/>
    </source>
</evidence>
<dbReference type="Proteomes" id="UP001056291">
    <property type="component" value="Chromosome"/>
</dbReference>
<keyword evidence="1" id="KW-1133">Transmembrane helix</keyword>
<feature type="transmembrane region" description="Helical" evidence="1">
    <location>
        <begin position="20"/>
        <end position="48"/>
    </location>
</feature>